<keyword evidence="2" id="KW-1185">Reference proteome</keyword>
<name>A0A1M5BP30_9BACT</name>
<sequence>MLYLCAYKKEKMRPSVFIIGIYFLILVVLPCHCDVQIADTFGQSTELVPMADTEHDDSGLELCIPFCSCTSHHNSSITTNYEIPLYNVSLHVKHVAIYADREIPSFPSTLWRPPQA</sequence>
<dbReference type="InterPro" id="IPR046601">
    <property type="entry name" value="DUF6660"/>
</dbReference>
<dbReference type="AlphaFoldDB" id="A0A1M5BP30"/>
<evidence type="ECO:0000313" key="1">
    <source>
        <dbReference type="EMBL" id="SHF44324.1"/>
    </source>
</evidence>
<gene>
    <name evidence="1" type="ORF">SAMN05444362_106143</name>
</gene>
<dbReference type="STRING" id="1346286.SAMN05444362_106143"/>
<dbReference type="Pfam" id="PF20365">
    <property type="entry name" value="DUF6660"/>
    <property type="match status" value="1"/>
</dbReference>
<organism evidence="1 2">
    <name type="scientific">Dysgonomonas macrotermitis</name>
    <dbReference type="NCBI Taxonomy" id="1346286"/>
    <lineage>
        <taxon>Bacteria</taxon>
        <taxon>Pseudomonadati</taxon>
        <taxon>Bacteroidota</taxon>
        <taxon>Bacteroidia</taxon>
        <taxon>Bacteroidales</taxon>
        <taxon>Dysgonomonadaceae</taxon>
        <taxon>Dysgonomonas</taxon>
    </lineage>
</organism>
<proteinExistence type="predicted"/>
<dbReference type="EMBL" id="FQUC01000006">
    <property type="protein sequence ID" value="SHF44324.1"/>
    <property type="molecule type" value="Genomic_DNA"/>
</dbReference>
<accession>A0A1M5BP30</accession>
<dbReference type="Proteomes" id="UP000184480">
    <property type="component" value="Unassembled WGS sequence"/>
</dbReference>
<protein>
    <submittedName>
        <fullName evidence="1">Uncharacterized protein</fullName>
    </submittedName>
</protein>
<evidence type="ECO:0000313" key="2">
    <source>
        <dbReference type="Proteomes" id="UP000184480"/>
    </source>
</evidence>
<reference evidence="2" key="1">
    <citation type="submission" date="2016-11" db="EMBL/GenBank/DDBJ databases">
        <authorList>
            <person name="Varghese N."/>
            <person name="Submissions S."/>
        </authorList>
    </citation>
    <scope>NUCLEOTIDE SEQUENCE [LARGE SCALE GENOMIC DNA]</scope>
    <source>
        <strain evidence="2">DSM 27370</strain>
    </source>
</reference>